<keyword evidence="4 9" id="KW-0349">Heme</keyword>
<dbReference type="GO" id="GO:0004497">
    <property type="term" value="F:monooxygenase activity"/>
    <property type="evidence" value="ECO:0007669"/>
    <property type="project" value="UniProtKB-KW"/>
</dbReference>
<keyword evidence="7 9" id="KW-0408">Iron</keyword>
<dbReference type="InterPro" id="IPR036396">
    <property type="entry name" value="Cyt_P450_sf"/>
</dbReference>
<evidence type="ECO:0000256" key="4">
    <source>
        <dbReference type="ARBA" id="ARBA00022617"/>
    </source>
</evidence>
<keyword evidence="11" id="KW-0472">Membrane</keyword>
<dbReference type="GO" id="GO:0016020">
    <property type="term" value="C:membrane"/>
    <property type="evidence" value="ECO:0007669"/>
    <property type="project" value="UniProtKB-SubCell"/>
</dbReference>
<accession>A0ABD3SK96</accession>
<dbReference type="Proteomes" id="UP001634393">
    <property type="component" value="Unassembled WGS sequence"/>
</dbReference>
<organism evidence="12 13">
    <name type="scientific">Penstemon smallii</name>
    <dbReference type="NCBI Taxonomy" id="265156"/>
    <lineage>
        <taxon>Eukaryota</taxon>
        <taxon>Viridiplantae</taxon>
        <taxon>Streptophyta</taxon>
        <taxon>Embryophyta</taxon>
        <taxon>Tracheophyta</taxon>
        <taxon>Spermatophyta</taxon>
        <taxon>Magnoliopsida</taxon>
        <taxon>eudicotyledons</taxon>
        <taxon>Gunneridae</taxon>
        <taxon>Pentapetalae</taxon>
        <taxon>asterids</taxon>
        <taxon>lamiids</taxon>
        <taxon>Lamiales</taxon>
        <taxon>Plantaginaceae</taxon>
        <taxon>Cheloneae</taxon>
        <taxon>Penstemon</taxon>
    </lineage>
</organism>
<dbReference type="PROSITE" id="PS00086">
    <property type="entry name" value="CYTOCHROME_P450"/>
    <property type="match status" value="1"/>
</dbReference>
<reference evidence="12 13" key="1">
    <citation type="submission" date="2024-12" db="EMBL/GenBank/DDBJ databases">
        <title>The unique morphological basis and parallel evolutionary history of personate flowers in Penstemon.</title>
        <authorList>
            <person name="Depatie T.H."/>
            <person name="Wessinger C.A."/>
        </authorList>
    </citation>
    <scope>NUCLEOTIDE SEQUENCE [LARGE SCALE GENOMIC DNA]</scope>
    <source>
        <strain evidence="12">WTNN_2</strain>
        <tissue evidence="12">Leaf</tissue>
    </source>
</reference>
<dbReference type="PRINTS" id="PR00463">
    <property type="entry name" value="EP450I"/>
</dbReference>
<evidence type="ECO:0000313" key="13">
    <source>
        <dbReference type="Proteomes" id="UP001634393"/>
    </source>
</evidence>
<dbReference type="CDD" id="cd11072">
    <property type="entry name" value="CYP71-like"/>
    <property type="match status" value="1"/>
</dbReference>
<evidence type="ECO:0000313" key="12">
    <source>
        <dbReference type="EMBL" id="KAL3824922.1"/>
    </source>
</evidence>
<keyword evidence="11" id="KW-0812">Transmembrane</keyword>
<evidence type="ECO:0000256" key="8">
    <source>
        <dbReference type="ARBA" id="ARBA00023033"/>
    </source>
</evidence>
<dbReference type="EMBL" id="JBJXBP010000006">
    <property type="protein sequence ID" value="KAL3824922.1"/>
    <property type="molecule type" value="Genomic_DNA"/>
</dbReference>
<keyword evidence="6 10" id="KW-0560">Oxidoreductase</keyword>
<sequence length="502" mass="56862">MDASQLNTALYSLLVLCILWFLTRKLYLNGKKNLPPSPPKLPIIGNLHQLGHLPHRSLWKLSRKYGPLMLLHLGNKPTLVVSSAEVAKEIFKNHDISFAGKPVLSVPKRIFCDLKDVINLPYGDQWRKLRSIFVNQLLNSKRVKSFNSIMDEETSLLMERIQKLSLLEVQVNLTEMFASLTNDTICRSAFGKKYSETKHGRSFLEKMSETVGLLFNFTIGEFVPWLAWINWVNGFDAKVDRCAREKDEILDAVIQEHFDAVGEAANDGSRETFVDILAGIYKGDTPGISIDKESVRAVILDVFGAGTETSATTLGWVMTELIRNPEAMKKLQAEVRDIMNGKQHITDNDLEKMHYLKAVIKENFRCHPPVAIYLHESREDVNLMGYDIPSGTMVLFNAWGLGRDPVWWDEPKKFMPERFINSSTDFRGFNYQFIPFGAGRRICPGISFATASIEHVLANLMHKFNWALPNGAKGEDLDVIEQPGLTIGRKNPLIVVATKCYF</sequence>
<dbReference type="GO" id="GO:0046872">
    <property type="term" value="F:metal ion binding"/>
    <property type="evidence" value="ECO:0007669"/>
    <property type="project" value="UniProtKB-KW"/>
</dbReference>
<protein>
    <recommendedName>
        <fullName evidence="14">Cytochrome P450</fullName>
    </recommendedName>
</protein>
<keyword evidence="5 9" id="KW-0479">Metal-binding</keyword>
<evidence type="ECO:0000256" key="3">
    <source>
        <dbReference type="ARBA" id="ARBA00010617"/>
    </source>
</evidence>
<evidence type="ECO:0000256" key="9">
    <source>
        <dbReference type="PIRSR" id="PIRSR602401-1"/>
    </source>
</evidence>
<dbReference type="PANTHER" id="PTHR47955:SF15">
    <property type="entry name" value="CYTOCHROME P450 71A2-LIKE"/>
    <property type="match status" value="1"/>
</dbReference>
<feature type="transmembrane region" description="Helical" evidence="11">
    <location>
        <begin position="6"/>
        <end position="23"/>
    </location>
</feature>
<comment type="cofactor">
    <cofactor evidence="1 9">
        <name>heme</name>
        <dbReference type="ChEBI" id="CHEBI:30413"/>
    </cofactor>
</comment>
<dbReference type="FunFam" id="1.10.630.10:FF:000011">
    <property type="entry name" value="Cytochrome P450 83B1"/>
    <property type="match status" value="1"/>
</dbReference>
<dbReference type="Gene3D" id="1.10.630.10">
    <property type="entry name" value="Cytochrome P450"/>
    <property type="match status" value="1"/>
</dbReference>
<dbReference type="SUPFAM" id="SSF48264">
    <property type="entry name" value="Cytochrome P450"/>
    <property type="match status" value="1"/>
</dbReference>
<evidence type="ECO:0000256" key="7">
    <source>
        <dbReference type="ARBA" id="ARBA00023004"/>
    </source>
</evidence>
<name>A0ABD3SK96_9LAMI</name>
<dbReference type="PANTHER" id="PTHR47955">
    <property type="entry name" value="CYTOCHROME P450 FAMILY 71 PROTEIN"/>
    <property type="match status" value="1"/>
</dbReference>
<dbReference type="Pfam" id="PF00067">
    <property type="entry name" value="p450"/>
    <property type="match status" value="1"/>
</dbReference>
<dbReference type="AlphaFoldDB" id="A0ABD3SK96"/>
<evidence type="ECO:0000256" key="2">
    <source>
        <dbReference type="ARBA" id="ARBA00004167"/>
    </source>
</evidence>
<evidence type="ECO:0000256" key="11">
    <source>
        <dbReference type="SAM" id="Phobius"/>
    </source>
</evidence>
<dbReference type="InterPro" id="IPR001128">
    <property type="entry name" value="Cyt_P450"/>
</dbReference>
<evidence type="ECO:0000256" key="6">
    <source>
        <dbReference type="ARBA" id="ARBA00023002"/>
    </source>
</evidence>
<dbReference type="InterPro" id="IPR017972">
    <property type="entry name" value="Cyt_P450_CS"/>
</dbReference>
<evidence type="ECO:0000256" key="1">
    <source>
        <dbReference type="ARBA" id="ARBA00001971"/>
    </source>
</evidence>
<evidence type="ECO:0000256" key="10">
    <source>
        <dbReference type="RuleBase" id="RU000461"/>
    </source>
</evidence>
<keyword evidence="11" id="KW-1133">Transmembrane helix</keyword>
<gene>
    <name evidence="12" type="ORF">ACJIZ3_020951</name>
</gene>
<comment type="similarity">
    <text evidence="3 10">Belongs to the cytochrome P450 family.</text>
</comment>
<comment type="subcellular location">
    <subcellularLocation>
        <location evidence="2">Membrane</location>
        <topology evidence="2">Single-pass membrane protein</topology>
    </subcellularLocation>
</comment>
<dbReference type="PRINTS" id="PR00385">
    <property type="entry name" value="P450"/>
</dbReference>
<proteinExistence type="inferred from homology"/>
<feature type="binding site" description="axial binding residue" evidence="9">
    <location>
        <position position="443"/>
    </location>
    <ligand>
        <name>heme</name>
        <dbReference type="ChEBI" id="CHEBI:30413"/>
    </ligand>
    <ligandPart>
        <name>Fe</name>
        <dbReference type="ChEBI" id="CHEBI:18248"/>
    </ligandPart>
</feature>
<evidence type="ECO:0008006" key="14">
    <source>
        <dbReference type="Google" id="ProtNLM"/>
    </source>
</evidence>
<dbReference type="InterPro" id="IPR002401">
    <property type="entry name" value="Cyt_P450_E_grp-I"/>
</dbReference>
<comment type="caution">
    <text evidence="12">The sequence shown here is derived from an EMBL/GenBank/DDBJ whole genome shotgun (WGS) entry which is preliminary data.</text>
</comment>
<keyword evidence="13" id="KW-1185">Reference proteome</keyword>
<keyword evidence="8 10" id="KW-0503">Monooxygenase</keyword>
<evidence type="ECO:0000256" key="5">
    <source>
        <dbReference type="ARBA" id="ARBA00022723"/>
    </source>
</evidence>